<organism evidence="3 4">
    <name type="scientific">Thalassotalea piscium</name>
    <dbReference type="NCBI Taxonomy" id="1230533"/>
    <lineage>
        <taxon>Bacteria</taxon>
        <taxon>Pseudomonadati</taxon>
        <taxon>Pseudomonadota</taxon>
        <taxon>Gammaproteobacteria</taxon>
        <taxon>Alteromonadales</taxon>
        <taxon>Colwelliaceae</taxon>
        <taxon>Thalassotalea</taxon>
    </lineage>
</organism>
<feature type="transmembrane region" description="Helical" evidence="2">
    <location>
        <begin position="118"/>
        <end position="145"/>
    </location>
</feature>
<reference evidence="3 4" key="1">
    <citation type="submission" date="2020-08" db="EMBL/GenBank/DDBJ databases">
        <title>Genomic Encyclopedia of Type Strains, Phase IV (KMG-IV): sequencing the most valuable type-strain genomes for metagenomic binning, comparative biology and taxonomic classification.</title>
        <authorList>
            <person name="Goeker M."/>
        </authorList>
    </citation>
    <scope>NUCLEOTIDE SEQUENCE [LARGE SCALE GENOMIC DNA]</scope>
    <source>
        <strain evidence="3 4">DSM 26287</strain>
    </source>
</reference>
<proteinExistence type="predicted"/>
<comment type="caution">
    <text evidence="3">The sequence shown here is derived from an EMBL/GenBank/DDBJ whole genome shotgun (WGS) entry which is preliminary data.</text>
</comment>
<feature type="compositionally biased region" description="Polar residues" evidence="1">
    <location>
        <begin position="72"/>
        <end position="90"/>
    </location>
</feature>
<gene>
    <name evidence="3" type="ORF">HNQ55_001569</name>
</gene>
<dbReference type="AlphaFoldDB" id="A0A7X0TTB1"/>
<keyword evidence="4" id="KW-1185">Reference proteome</keyword>
<dbReference type="EMBL" id="JACHHU010000010">
    <property type="protein sequence ID" value="MBB6543062.1"/>
    <property type="molecule type" value="Genomic_DNA"/>
</dbReference>
<name>A0A7X0TTB1_9GAMM</name>
<evidence type="ECO:0000313" key="3">
    <source>
        <dbReference type="EMBL" id="MBB6543062.1"/>
    </source>
</evidence>
<feature type="region of interest" description="Disordered" evidence="1">
    <location>
        <begin position="71"/>
        <end position="98"/>
    </location>
</feature>
<sequence>MTNRVWDEQEAELTNMWETSVEEIRVDSNCTEKIPGSVNELDSIVHTPTYSEEVKNEGPILARDKEKINNELDPQNSNIQDSVNTSTSDQPEVGALTSATTQQKEFSHRLKFKPSKKASLPFVLMALIFLLGSMFPNSIISMLFTPEDLVKLSEQSSMVVKYMPVVVKWLMYITTILLLFIGYKQVSYGSLEIFDSYILHRKGLLKKTKVMFQENPSIEVHRAPFSLFFDIGHLEITTPRKDFQINNIKHPFKIKRLIEDRIKG</sequence>
<accession>A0A7X0TTB1</accession>
<keyword evidence="2" id="KW-1133">Transmembrane helix</keyword>
<keyword evidence="2" id="KW-0812">Transmembrane</keyword>
<keyword evidence="2" id="KW-0472">Membrane</keyword>
<dbReference type="RefSeq" id="WP_184423871.1">
    <property type="nucleotide sequence ID" value="NZ_BAABLB010000049.1"/>
</dbReference>
<feature type="transmembrane region" description="Helical" evidence="2">
    <location>
        <begin position="165"/>
        <end position="183"/>
    </location>
</feature>
<protein>
    <submittedName>
        <fullName evidence="3">Uncharacterized protein</fullName>
    </submittedName>
</protein>
<evidence type="ECO:0000256" key="1">
    <source>
        <dbReference type="SAM" id="MobiDB-lite"/>
    </source>
</evidence>
<dbReference type="Proteomes" id="UP000537141">
    <property type="component" value="Unassembled WGS sequence"/>
</dbReference>
<evidence type="ECO:0000313" key="4">
    <source>
        <dbReference type="Proteomes" id="UP000537141"/>
    </source>
</evidence>
<evidence type="ECO:0000256" key="2">
    <source>
        <dbReference type="SAM" id="Phobius"/>
    </source>
</evidence>